<dbReference type="HAMAP" id="MF_01384">
    <property type="entry name" value="UreD"/>
    <property type="match status" value="1"/>
</dbReference>
<organism evidence="4 5">
    <name type="scientific">Actinoplanes friuliensis DSM 7358</name>
    <dbReference type="NCBI Taxonomy" id="1246995"/>
    <lineage>
        <taxon>Bacteria</taxon>
        <taxon>Bacillati</taxon>
        <taxon>Actinomycetota</taxon>
        <taxon>Actinomycetes</taxon>
        <taxon>Micromonosporales</taxon>
        <taxon>Micromonosporaceae</taxon>
        <taxon>Actinoplanes</taxon>
    </lineage>
</organism>
<comment type="subunit">
    <text evidence="2">UreD, UreF and UreG form a complex that acts as a GTP-hydrolysis-dependent molecular chaperone, activating the urease apoprotein by helping to assemble the nickel containing metallocenter of UreC. The UreE protein probably delivers the nickel.</text>
</comment>
<comment type="function">
    <text evidence="2">Required for maturation of urease via the functional incorporation of the urease nickel metallocenter.</text>
</comment>
<dbReference type="GO" id="GO:0005737">
    <property type="term" value="C:cytoplasm"/>
    <property type="evidence" value="ECO:0007669"/>
    <property type="project" value="UniProtKB-SubCell"/>
</dbReference>
<dbReference type="RefSeq" id="WP_023560781.1">
    <property type="nucleotide sequence ID" value="NC_022657.1"/>
</dbReference>
<dbReference type="Pfam" id="PF01774">
    <property type="entry name" value="UreD"/>
    <property type="match status" value="1"/>
</dbReference>
<dbReference type="InterPro" id="IPR002669">
    <property type="entry name" value="UreD"/>
</dbReference>
<keyword evidence="1 2" id="KW-0143">Chaperone</keyword>
<dbReference type="KEGG" id="afs:AFR_30930"/>
<dbReference type="Proteomes" id="UP000017746">
    <property type="component" value="Chromosome"/>
</dbReference>
<comment type="subcellular location">
    <subcellularLocation>
        <location evidence="2">Cytoplasm</location>
    </subcellularLocation>
</comment>
<proteinExistence type="inferred from homology"/>
<dbReference type="OrthoDB" id="8677206at2"/>
<evidence type="ECO:0000256" key="1">
    <source>
        <dbReference type="ARBA" id="ARBA00023186"/>
    </source>
</evidence>
<evidence type="ECO:0000256" key="2">
    <source>
        <dbReference type="HAMAP-Rule" id="MF_01384"/>
    </source>
</evidence>
<dbReference type="EMBL" id="CP006272">
    <property type="protein sequence ID" value="AGZ44446.1"/>
    <property type="molecule type" value="Genomic_DNA"/>
</dbReference>
<dbReference type="eggNOG" id="COG0829">
    <property type="taxonomic scope" value="Bacteria"/>
</dbReference>
<dbReference type="HOGENOM" id="CLU_055097_2_0_11"/>
<gene>
    <name evidence="2" type="primary">ureD</name>
    <name evidence="4" type="ORF">AFR_30930</name>
</gene>
<dbReference type="STRING" id="1246995.AFR_30930"/>
<dbReference type="AlphaFoldDB" id="U5W932"/>
<evidence type="ECO:0000313" key="4">
    <source>
        <dbReference type="EMBL" id="AGZ44446.1"/>
    </source>
</evidence>
<keyword evidence="2" id="KW-0963">Cytoplasm</keyword>
<reference evidence="4 5" key="1">
    <citation type="journal article" date="2014" name="J. Biotechnol.">
        <title>Complete genome sequence of the actinobacterium Actinoplanes friuliensis HAG 010964, producer of the lipopeptide antibiotic friulimycin.</title>
        <authorList>
            <person name="Ruckert C."/>
            <person name="Szczepanowski R."/>
            <person name="Albersmeier A."/>
            <person name="Goesmann A."/>
            <person name="Fischer N."/>
            <person name="Steinkamper A."/>
            <person name="Puhler A."/>
            <person name="Biener R."/>
            <person name="Schwartz D."/>
            <person name="Kalinowski J."/>
        </authorList>
    </citation>
    <scope>NUCLEOTIDE SEQUENCE [LARGE SCALE GENOMIC DNA]</scope>
    <source>
        <strain evidence="4 5">DSM 7358</strain>
    </source>
</reference>
<evidence type="ECO:0000256" key="3">
    <source>
        <dbReference type="SAM" id="MobiDB-lite"/>
    </source>
</evidence>
<dbReference type="GO" id="GO:0016151">
    <property type="term" value="F:nickel cation binding"/>
    <property type="evidence" value="ECO:0007669"/>
    <property type="project" value="UniProtKB-UniRule"/>
</dbReference>
<evidence type="ECO:0000313" key="5">
    <source>
        <dbReference type="Proteomes" id="UP000017746"/>
    </source>
</evidence>
<feature type="region of interest" description="Disordered" evidence="3">
    <location>
        <begin position="246"/>
        <end position="266"/>
    </location>
</feature>
<protein>
    <recommendedName>
        <fullName evidence="2">Urease accessory protein UreD</fullName>
    </recommendedName>
</protein>
<keyword evidence="5" id="KW-1185">Reference proteome</keyword>
<accession>U5W932</accession>
<keyword evidence="2" id="KW-0996">Nickel insertion</keyword>
<dbReference type="PATRIC" id="fig|1246995.3.peg.6261"/>
<name>U5W932_9ACTN</name>
<sequence length="266" mass="27214">MRAEARIVAEADGRGGTRLAVLRGESPLLLRRTGPRAAGPVTVHLVGGAAGPLRGDDLRLDIEVGPGARLEVRSVAAQLALPGRPGAPPSRLEIRASVAAEATLRWLPEPLIAAAGCHHLAVTRVEVADGGSLLWRDDLVCGRHNEESGDVRADVTVRYSGSTLYRHELAVGPQAPGWQGAAVLGGGRAAGSVVLAGPGRPDPRLLAGEAVLMPLAGPGLLASAVGDDIRRVRAALDPLCVLPGAPQSGTAEPFRRGQAATAIGTP</sequence>
<comment type="similarity">
    <text evidence="2">Belongs to the UreD family.</text>
</comment>